<sequence>MGAVPTNQELTKTCLLMNGSCVGSQESQADSTWVLPNLPSKCTWTAATPATKSPHSCIPLPEETKILPNILKKIGCTPMVRVNKIGKSYGLKCELLAKCEYFNAGGSVKDRISLRMVEDAERAGIIKPGDTLIEPTSGNTGLDYHRYVGSVALHLLSSLPKVDILKALGVEIVRTPCTRFDAPESNIRVAWKLKSEIPNSHILDQYRNPSNPLAHYDTTAEEILEQCEGKVHMVVIGSGTGGTVTGIARKLKEKCPECKIIGVDPEGSIVALPSEMNRTNTTTIEVEGIGHDFIPTVLDRSCISFHQAQSFKALIHTACVPPTLFLERWWNIKVQKLNLSAPLILLPEVSCQKAIEILQEKGYDQAPVVAESGLILGMVTLSNTLTSVLAGNAQFSDPVTKVIYDQFSKIGLEDSLGKLSCILENDHFAIVVHEQMQFNGNGSSFMKQMVFGVVTAMDLLTFVSRNDKK</sequence>
<keyword evidence="11" id="KW-0028">Amino-acid biosynthesis</keyword>
<dbReference type="Gene3D" id="3.10.580.10">
    <property type="entry name" value="CBS-domain"/>
    <property type="match status" value="1"/>
</dbReference>
<evidence type="ECO:0000256" key="11">
    <source>
        <dbReference type="ARBA" id="ARBA00022605"/>
    </source>
</evidence>
<comment type="similarity">
    <text evidence="5">Belongs to the cysteine synthase/cystathionine beta-synthase family.</text>
</comment>
<dbReference type="FunFam" id="3.40.50.1100:FF:000118">
    <property type="entry name" value="Related to CYS4-cystathionine beta-synthase"/>
    <property type="match status" value="1"/>
</dbReference>
<reference evidence="29" key="1">
    <citation type="submission" date="2017-11" db="EMBL/GenBank/DDBJ databases">
        <authorList>
            <person name="Lima N.C."/>
            <person name="Parody-Merino A.M."/>
            <person name="Battley P.F."/>
            <person name="Fidler A.E."/>
            <person name="Prosdocimi F."/>
        </authorList>
    </citation>
    <scope>NUCLEOTIDE SEQUENCE [LARGE SCALE GENOMIC DNA]</scope>
</reference>
<dbReference type="InterPro" id="IPR001926">
    <property type="entry name" value="TrpB-like_PALP"/>
</dbReference>
<keyword evidence="14" id="KW-0832">Ubl conjugation</keyword>
<dbReference type="Gene3D" id="3.40.50.1100">
    <property type="match status" value="2"/>
</dbReference>
<dbReference type="InterPro" id="IPR046342">
    <property type="entry name" value="CBS_dom_sf"/>
</dbReference>
<dbReference type="AlphaFoldDB" id="A0A2I0U718"/>
<dbReference type="Pfam" id="PF00571">
    <property type="entry name" value="CBS"/>
    <property type="match status" value="1"/>
</dbReference>
<evidence type="ECO:0000313" key="28">
    <source>
        <dbReference type="EMBL" id="PKU41763.1"/>
    </source>
</evidence>
<comment type="subunit">
    <text evidence="6">Homotetramer.</text>
</comment>
<evidence type="ECO:0000256" key="19">
    <source>
        <dbReference type="ARBA" id="ARBA00023239"/>
    </source>
</evidence>
<dbReference type="CDD" id="cd01561">
    <property type="entry name" value="CBS_like"/>
    <property type="match status" value="1"/>
</dbReference>
<comment type="catalytic activity">
    <reaction evidence="25">
        <text>L-homocysteine + L-serine = L,L-cystathionine + H2O</text>
        <dbReference type="Rhea" id="RHEA:10112"/>
        <dbReference type="ChEBI" id="CHEBI:15377"/>
        <dbReference type="ChEBI" id="CHEBI:33384"/>
        <dbReference type="ChEBI" id="CHEBI:58161"/>
        <dbReference type="ChEBI" id="CHEBI:58199"/>
        <dbReference type="EC" id="4.2.1.22"/>
    </reaction>
</comment>
<evidence type="ECO:0000259" key="27">
    <source>
        <dbReference type="PROSITE" id="PS51371"/>
    </source>
</evidence>
<evidence type="ECO:0000256" key="20">
    <source>
        <dbReference type="ARBA" id="ARBA00023242"/>
    </source>
</evidence>
<comment type="function">
    <text evidence="24">Hydro-lyase catalyzing the first step of the transsulfuration pathway, where the hydroxyl group of L-serine is displaced by L-homocysteine in a beta-replacement reaction to form L-cystathionine, the precursor of L-cysteine. This catabolic route allows the elimination of L-methionine and the toxic metabolite L-homocysteine. Also involved in the production of hydrogen sulfide, a gasotransmitter with signaling and cytoprotective effects on neurons.</text>
</comment>
<keyword evidence="12" id="KW-0349">Heme</keyword>
<evidence type="ECO:0000256" key="4">
    <source>
        <dbReference type="ARBA" id="ARBA00005003"/>
    </source>
</evidence>
<dbReference type="PANTHER" id="PTHR10314">
    <property type="entry name" value="CYSTATHIONINE BETA-SYNTHASE"/>
    <property type="match status" value="1"/>
</dbReference>
<dbReference type="InterPro" id="IPR046353">
    <property type="entry name" value="CBS_C"/>
</dbReference>
<dbReference type="CDD" id="cd04608">
    <property type="entry name" value="CBS_pair_CBS"/>
    <property type="match status" value="1"/>
</dbReference>
<dbReference type="GO" id="GO:0004122">
    <property type="term" value="F:cystathionine beta-synthase activity"/>
    <property type="evidence" value="ECO:0007669"/>
    <property type="project" value="UniProtKB-EC"/>
</dbReference>
<evidence type="ECO:0000256" key="2">
    <source>
        <dbReference type="ARBA" id="ARBA00004123"/>
    </source>
</evidence>
<evidence type="ECO:0000256" key="12">
    <source>
        <dbReference type="ARBA" id="ARBA00022617"/>
    </source>
</evidence>
<dbReference type="OrthoDB" id="728at2759"/>
<dbReference type="GO" id="GO:0005634">
    <property type="term" value="C:nucleus"/>
    <property type="evidence" value="ECO:0007669"/>
    <property type="project" value="UniProtKB-SubCell"/>
</dbReference>
<evidence type="ECO:0000256" key="22">
    <source>
        <dbReference type="ARBA" id="ARBA00030337"/>
    </source>
</evidence>
<protein>
    <recommendedName>
        <fullName evidence="21">Cystathionine beta-synthase</fullName>
        <ecNumber evidence="7">4.2.1.22</ecNumber>
    </recommendedName>
    <alternativeName>
        <fullName evidence="22">Beta-thionase</fullName>
    </alternativeName>
    <alternativeName>
        <fullName evidence="23">Serine sulfhydrase</fullName>
    </alternativeName>
</protein>
<dbReference type="InterPro" id="IPR050214">
    <property type="entry name" value="Cys_Synth/Cystath_Beta-Synth"/>
</dbReference>
<dbReference type="SUPFAM" id="SSF54631">
    <property type="entry name" value="CBS-domain pair"/>
    <property type="match status" value="1"/>
</dbReference>
<evidence type="ECO:0000256" key="3">
    <source>
        <dbReference type="ARBA" id="ARBA00004496"/>
    </source>
</evidence>
<evidence type="ECO:0000256" key="9">
    <source>
        <dbReference type="ARBA" id="ARBA00022499"/>
    </source>
</evidence>
<evidence type="ECO:0000256" key="21">
    <source>
        <dbReference type="ARBA" id="ARBA00026192"/>
    </source>
</evidence>
<dbReference type="Proteomes" id="UP000233556">
    <property type="component" value="Unassembled WGS sequence"/>
</dbReference>
<keyword evidence="20" id="KW-0539">Nucleus</keyword>
<feature type="domain" description="CBS" evidence="27">
    <location>
        <begin position="338"/>
        <end position="394"/>
    </location>
</feature>
<keyword evidence="15" id="KW-0663">Pyridoxal phosphate</keyword>
<dbReference type="PROSITE" id="PS51371">
    <property type="entry name" value="CBS"/>
    <property type="match status" value="1"/>
</dbReference>
<dbReference type="Pfam" id="PF00291">
    <property type="entry name" value="PALP"/>
    <property type="match status" value="1"/>
</dbReference>
<keyword evidence="8" id="KW-0963">Cytoplasm</keyword>
<evidence type="ECO:0000313" key="29">
    <source>
        <dbReference type="Proteomes" id="UP000233556"/>
    </source>
</evidence>
<gene>
    <name evidence="28" type="ORF">llap_7928</name>
</gene>
<keyword evidence="13" id="KW-0479">Metal-binding</keyword>
<reference evidence="29" key="2">
    <citation type="submission" date="2017-12" db="EMBL/GenBank/DDBJ databases">
        <title>Genome sequence of the Bar-tailed Godwit (Limosa lapponica baueri).</title>
        <authorList>
            <person name="Lima N.C.B."/>
            <person name="Parody-Merino A.M."/>
            <person name="Battley P.F."/>
            <person name="Fidler A.E."/>
            <person name="Prosdocimi F."/>
        </authorList>
    </citation>
    <scope>NUCLEOTIDE SEQUENCE [LARGE SCALE GENOMIC DNA]</scope>
</reference>
<evidence type="ECO:0000256" key="1">
    <source>
        <dbReference type="ARBA" id="ARBA00001933"/>
    </source>
</evidence>
<evidence type="ECO:0000256" key="16">
    <source>
        <dbReference type="ARBA" id="ARBA00023004"/>
    </source>
</evidence>
<dbReference type="InterPro" id="IPR001216">
    <property type="entry name" value="P-phosphate_BS"/>
</dbReference>
<evidence type="ECO:0000256" key="24">
    <source>
        <dbReference type="ARBA" id="ARBA00045425"/>
    </source>
</evidence>
<dbReference type="GO" id="GO:0046872">
    <property type="term" value="F:metal ion binding"/>
    <property type="evidence" value="ECO:0007669"/>
    <property type="project" value="UniProtKB-KW"/>
</dbReference>
<dbReference type="GO" id="GO:0005737">
    <property type="term" value="C:cytoplasm"/>
    <property type="evidence" value="ECO:0007669"/>
    <property type="project" value="UniProtKB-SubCell"/>
</dbReference>
<comment type="subcellular location">
    <subcellularLocation>
        <location evidence="3">Cytoplasm</location>
    </subcellularLocation>
    <subcellularLocation>
        <location evidence="2">Nucleus</location>
    </subcellularLocation>
</comment>
<keyword evidence="10" id="KW-0597">Phosphoprotein</keyword>
<dbReference type="FunFam" id="3.40.50.1100:FF:000003">
    <property type="entry name" value="Cystathionine beta-synthase"/>
    <property type="match status" value="1"/>
</dbReference>
<dbReference type="FunFam" id="3.10.580.10:FF:000014">
    <property type="entry name" value="Cystathionine beta-synthase"/>
    <property type="match status" value="1"/>
</dbReference>
<dbReference type="GO" id="GO:0006535">
    <property type="term" value="P:cysteine biosynthetic process from serine"/>
    <property type="evidence" value="ECO:0007669"/>
    <property type="project" value="InterPro"/>
</dbReference>
<evidence type="ECO:0000256" key="13">
    <source>
        <dbReference type="ARBA" id="ARBA00022723"/>
    </source>
</evidence>
<dbReference type="InterPro" id="IPR000644">
    <property type="entry name" value="CBS_dom"/>
</dbReference>
<keyword evidence="18" id="KW-0198">Cysteine biosynthesis</keyword>
<evidence type="ECO:0000256" key="25">
    <source>
        <dbReference type="ARBA" id="ARBA00047490"/>
    </source>
</evidence>
<proteinExistence type="inferred from homology"/>
<name>A0A2I0U718_LIMLA</name>
<dbReference type="InterPro" id="IPR036052">
    <property type="entry name" value="TrpB-like_PALP_sf"/>
</dbReference>
<keyword evidence="16" id="KW-0408">Iron</keyword>
<evidence type="ECO:0000256" key="18">
    <source>
        <dbReference type="ARBA" id="ARBA00023192"/>
    </source>
</evidence>
<evidence type="ECO:0000256" key="5">
    <source>
        <dbReference type="ARBA" id="ARBA00007103"/>
    </source>
</evidence>
<evidence type="ECO:0000256" key="7">
    <source>
        <dbReference type="ARBA" id="ARBA00012041"/>
    </source>
</evidence>
<evidence type="ECO:0000256" key="8">
    <source>
        <dbReference type="ARBA" id="ARBA00022490"/>
    </source>
</evidence>
<evidence type="ECO:0000256" key="17">
    <source>
        <dbReference type="ARBA" id="ARBA00023122"/>
    </source>
</evidence>
<evidence type="ECO:0000256" key="14">
    <source>
        <dbReference type="ARBA" id="ARBA00022843"/>
    </source>
</evidence>
<evidence type="ECO:0000256" key="15">
    <source>
        <dbReference type="ARBA" id="ARBA00022898"/>
    </source>
</evidence>
<comment type="pathway">
    <text evidence="4">Amino-acid biosynthesis; L-cysteine biosynthesis; L-cysteine from L-homocysteine and L-serine: step 1/2.</text>
</comment>
<keyword evidence="9" id="KW-1017">Isopeptide bond</keyword>
<dbReference type="EC" id="4.2.1.22" evidence="7"/>
<evidence type="ECO:0000256" key="10">
    <source>
        <dbReference type="ARBA" id="ARBA00022553"/>
    </source>
</evidence>
<organism evidence="28 29">
    <name type="scientific">Limosa lapponica baueri</name>
    <dbReference type="NCBI Taxonomy" id="1758121"/>
    <lineage>
        <taxon>Eukaryota</taxon>
        <taxon>Metazoa</taxon>
        <taxon>Chordata</taxon>
        <taxon>Craniata</taxon>
        <taxon>Vertebrata</taxon>
        <taxon>Euteleostomi</taxon>
        <taxon>Archelosauria</taxon>
        <taxon>Archosauria</taxon>
        <taxon>Dinosauria</taxon>
        <taxon>Saurischia</taxon>
        <taxon>Theropoda</taxon>
        <taxon>Coelurosauria</taxon>
        <taxon>Aves</taxon>
        <taxon>Neognathae</taxon>
        <taxon>Neoaves</taxon>
        <taxon>Charadriiformes</taxon>
        <taxon>Scolopacidae</taxon>
        <taxon>Limosa</taxon>
    </lineage>
</organism>
<comment type="cofactor">
    <cofactor evidence="1">
        <name>pyridoxal 5'-phosphate</name>
        <dbReference type="ChEBI" id="CHEBI:597326"/>
    </cofactor>
</comment>
<evidence type="ECO:0000256" key="6">
    <source>
        <dbReference type="ARBA" id="ARBA00011881"/>
    </source>
</evidence>
<evidence type="ECO:0000256" key="26">
    <source>
        <dbReference type="PROSITE-ProRule" id="PRU00703"/>
    </source>
</evidence>
<keyword evidence="19" id="KW-0456">Lyase</keyword>
<dbReference type="GO" id="GO:0050667">
    <property type="term" value="P:homocysteine metabolic process"/>
    <property type="evidence" value="ECO:0007669"/>
    <property type="project" value="UniProtKB-ARBA"/>
</dbReference>
<dbReference type="SUPFAM" id="SSF53686">
    <property type="entry name" value="Tryptophan synthase beta subunit-like PLP-dependent enzymes"/>
    <property type="match status" value="1"/>
</dbReference>
<accession>A0A2I0U718</accession>
<dbReference type="PROSITE" id="PS00901">
    <property type="entry name" value="CYS_SYNTHASE"/>
    <property type="match status" value="1"/>
</dbReference>
<dbReference type="EMBL" id="KZ506078">
    <property type="protein sequence ID" value="PKU41763.1"/>
    <property type="molecule type" value="Genomic_DNA"/>
</dbReference>
<keyword evidence="17 26" id="KW-0129">CBS domain</keyword>
<evidence type="ECO:0000256" key="23">
    <source>
        <dbReference type="ARBA" id="ARBA00031579"/>
    </source>
</evidence>
<keyword evidence="29" id="KW-1185">Reference proteome</keyword>